<keyword evidence="15" id="KW-0472">Membrane</keyword>
<evidence type="ECO:0000259" key="22">
    <source>
        <dbReference type="PROSITE" id="PS51384"/>
    </source>
</evidence>
<dbReference type="Pfam" id="PF00667">
    <property type="entry name" value="FAD_binding_1"/>
    <property type="match status" value="1"/>
</dbReference>
<comment type="catalytic activity">
    <reaction evidence="19">
        <text>2 oxidized [cytochrome P450] + NADPH = 2 reduced [cytochrome P450] + NADP(+) + H(+)</text>
        <dbReference type="Rhea" id="RHEA:24040"/>
        <dbReference type="Rhea" id="RHEA-COMP:14627"/>
        <dbReference type="Rhea" id="RHEA-COMP:14628"/>
        <dbReference type="ChEBI" id="CHEBI:15378"/>
        <dbReference type="ChEBI" id="CHEBI:55376"/>
        <dbReference type="ChEBI" id="CHEBI:57783"/>
        <dbReference type="ChEBI" id="CHEBI:58349"/>
        <dbReference type="ChEBI" id="CHEBI:60344"/>
        <dbReference type="EC" id="1.6.2.4"/>
    </reaction>
</comment>
<dbReference type="PRINTS" id="PR00369">
    <property type="entry name" value="FLAVODOXIN"/>
</dbReference>
<keyword evidence="11" id="KW-1133">Transmembrane helix</keyword>
<evidence type="ECO:0000256" key="8">
    <source>
        <dbReference type="ARBA" id="ARBA00022827"/>
    </source>
</evidence>
<keyword evidence="5" id="KW-0288">FMN</keyword>
<dbReference type="InterPro" id="IPR001094">
    <property type="entry name" value="Flavdoxin-like"/>
</dbReference>
<evidence type="ECO:0000256" key="7">
    <source>
        <dbReference type="ARBA" id="ARBA00022824"/>
    </source>
</evidence>
<sequence>MSGLAFTPQGIRRAFADGKPSSILGDLQRLDTQSLDVLRELLKQVVPHTAADFAALVVVSITLATYLTRGILWDRPDPLNYLWYERPQLKDGTGAVSAAQKATRDIAKKMEETGKDVVVFWGSQSGTAEGFANRLARELHMRFGKETMAADLSDYNPDTMALIPQTKLAIFILSTYGEGDPSDNTAELWDWLGQARDVSLSNLQYVAFGLGNRNYKYFNRVVDVVTEALDRFGAKSLMPVGKADDAEGTTGEDFMTWKDDLFHTLREKLGFEESEGKYSPILSIEEDPSLEWIDLHHGEPDNRRGSSKAAGQSSPVKVLRVSESRELFKNTQRHCLHIELDLTETPELVYKTGDHLAIWPSNPDVEVERLINILGLKDRRSNPIIIKSTDPATKLTIPSPTTIDAALRYYLEVCAPVNRDAILGVAQFAPTAEAKAQLLKLGQDKELYHDLLSRAHLNLGRLLELTCSSTTWSALPLSYIFETLPSMQPRYYSISSSSVVSPRKASITVVVSSDPVPNNPDELVHGVTSNYLLALSHNRESKPHPYGLSYQLNGPSNALQDNRVFGHLRRSKFKLPATGKTPLIMVGAGTGVAPFRAFLAERCQLLSIGKPVGEMILFFGCRNPEEDFIYREELEEMKQKLGDRLSIVTAFSRLRGEPRRYVQDRIVESGEDVVKLLDEGGNLYICGRAAMAREVEKAVSETMKQRKGWDEEQCQEWIRAVKRRNKWQDDVWG</sequence>
<evidence type="ECO:0000256" key="16">
    <source>
        <dbReference type="ARBA" id="ARBA00023166"/>
    </source>
</evidence>
<dbReference type="Pfam" id="PF00258">
    <property type="entry name" value="Flavodoxin_1"/>
    <property type="match status" value="1"/>
</dbReference>
<keyword evidence="17" id="KW-0753">Steroid metabolism</keyword>
<evidence type="ECO:0000256" key="11">
    <source>
        <dbReference type="ARBA" id="ARBA00022989"/>
    </source>
</evidence>
<dbReference type="SUPFAM" id="SSF63380">
    <property type="entry name" value="Riboflavin synthase domain-like"/>
    <property type="match status" value="1"/>
</dbReference>
<dbReference type="EC" id="1.6.2.4" evidence="18"/>
<dbReference type="Proteomes" id="UP001583193">
    <property type="component" value="Unassembled WGS sequence"/>
</dbReference>
<evidence type="ECO:0000256" key="5">
    <source>
        <dbReference type="ARBA" id="ARBA00022643"/>
    </source>
</evidence>
<organism evidence="23 24">
    <name type="scientific">Paecilomyces lecythidis</name>
    <dbReference type="NCBI Taxonomy" id="3004212"/>
    <lineage>
        <taxon>Eukaryota</taxon>
        <taxon>Fungi</taxon>
        <taxon>Dikarya</taxon>
        <taxon>Ascomycota</taxon>
        <taxon>Pezizomycotina</taxon>
        <taxon>Eurotiomycetes</taxon>
        <taxon>Eurotiomycetidae</taxon>
        <taxon>Eurotiales</taxon>
        <taxon>Thermoascaceae</taxon>
        <taxon>Paecilomyces</taxon>
    </lineage>
</organism>
<keyword evidence="10" id="KW-0752">Steroid biosynthesis</keyword>
<dbReference type="Gene3D" id="3.40.50.360">
    <property type="match status" value="1"/>
</dbReference>
<evidence type="ECO:0000313" key="23">
    <source>
        <dbReference type="EMBL" id="KAL1869737.1"/>
    </source>
</evidence>
<evidence type="ECO:0000256" key="1">
    <source>
        <dbReference type="ARBA" id="ARBA00001917"/>
    </source>
</evidence>
<dbReference type="SUPFAM" id="SSF52343">
    <property type="entry name" value="Ferredoxin reductase-like, C-terminal NADP-linked domain"/>
    <property type="match status" value="1"/>
</dbReference>
<dbReference type="PANTHER" id="PTHR19384:SF108">
    <property type="entry name" value="NADPH--CYTOCHROME P450 REDUCTASE"/>
    <property type="match status" value="1"/>
</dbReference>
<evidence type="ECO:0000256" key="14">
    <source>
        <dbReference type="ARBA" id="ARBA00023098"/>
    </source>
</evidence>
<dbReference type="PROSITE" id="PS50902">
    <property type="entry name" value="FLAVODOXIN_LIKE"/>
    <property type="match status" value="1"/>
</dbReference>
<feature type="compositionally biased region" description="Basic and acidic residues" evidence="20">
    <location>
        <begin position="294"/>
        <end position="304"/>
    </location>
</feature>
<accession>A0ABR3X1Y8</accession>
<dbReference type="InterPro" id="IPR003097">
    <property type="entry name" value="CysJ-like_FAD-binding"/>
</dbReference>
<dbReference type="InterPro" id="IPR023173">
    <property type="entry name" value="NADPH_Cyt_P450_Rdtase_alpha"/>
</dbReference>
<dbReference type="InterPro" id="IPR023208">
    <property type="entry name" value="P450R"/>
</dbReference>
<evidence type="ECO:0000256" key="13">
    <source>
        <dbReference type="ARBA" id="ARBA00023011"/>
    </source>
</evidence>
<keyword evidence="12" id="KW-0560">Oxidoreductase</keyword>
<keyword evidence="9" id="KW-0521">NADP</keyword>
<dbReference type="SUPFAM" id="SSF52218">
    <property type="entry name" value="Flavoproteins"/>
    <property type="match status" value="1"/>
</dbReference>
<name>A0ABR3X1Y8_9EURO</name>
<dbReference type="InterPro" id="IPR008254">
    <property type="entry name" value="Flavodoxin/NO_synth"/>
</dbReference>
<evidence type="ECO:0000256" key="12">
    <source>
        <dbReference type="ARBA" id="ARBA00023002"/>
    </source>
</evidence>
<comment type="caution">
    <text evidence="23">The sequence shown here is derived from an EMBL/GenBank/DDBJ whole genome shotgun (WGS) entry which is preliminary data.</text>
</comment>
<evidence type="ECO:0000256" key="3">
    <source>
        <dbReference type="ARBA" id="ARBA00022516"/>
    </source>
</evidence>
<dbReference type="InterPro" id="IPR001709">
    <property type="entry name" value="Flavoprot_Pyr_Nucl_cyt_Rdtase"/>
</dbReference>
<evidence type="ECO:0000259" key="21">
    <source>
        <dbReference type="PROSITE" id="PS50902"/>
    </source>
</evidence>
<evidence type="ECO:0000256" key="17">
    <source>
        <dbReference type="ARBA" id="ARBA00023221"/>
    </source>
</evidence>
<evidence type="ECO:0000256" key="15">
    <source>
        <dbReference type="ARBA" id="ARBA00023136"/>
    </source>
</evidence>
<evidence type="ECO:0000256" key="2">
    <source>
        <dbReference type="ARBA" id="ARBA00001974"/>
    </source>
</evidence>
<keyword evidence="16" id="KW-1207">Sterol metabolism</keyword>
<comment type="cofactor">
    <cofactor evidence="1">
        <name>FMN</name>
        <dbReference type="ChEBI" id="CHEBI:58210"/>
    </cofactor>
</comment>
<dbReference type="PIRSF" id="PIRSF000208">
    <property type="entry name" value="P450R"/>
    <property type="match status" value="1"/>
</dbReference>
<dbReference type="Gene3D" id="2.40.30.10">
    <property type="entry name" value="Translation factors"/>
    <property type="match status" value="1"/>
</dbReference>
<dbReference type="Gene3D" id="1.20.990.10">
    <property type="entry name" value="NADPH-cytochrome p450 Reductase, Chain A, domain 3"/>
    <property type="match status" value="1"/>
</dbReference>
<feature type="domain" description="FAD-binding FR-type" evidence="22">
    <location>
        <begin position="314"/>
        <end position="562"/>
    </location>
</feature>
<dbReference type="InterPro" id="IPR001433">
    <property type="entry name" value="OxRdtase_FAD/NAD-bd"/>
</dbReference>
<dbReference type="PROSITE" id="PS51384">
    <property type="entry name" value="FAD_FR"/>
    <property type="match status" value="1"/>
</dbReference>
<dbReference type="EMBL" id="JAVDPF010000033">
    <property type="protein sequence ID" value="KAL1869737.1"/>
    <property type="molecule type" value="Genomic_DNA"/>
</dbReference>
<feature type="region of interest" description="Disordered" evidence="20">
    <location>
        <begin position="294"/>
        <end position="315"/>
    </location>
</feature>
<keyword evidence="7" id="KW-0256">Endoplasmic reticulum</keyword>
<evidence type="ECO:0000256" key="10">
    <source>
        <dbReference type="ARBA" id="ARBA00022955"/>
    </source>
</evidence>
<evidence type="ECO:0000256" key="4">
    <source>
        <dbReference type="ARBA" id="ARBA00022630"/>
    </source>
</evidence>
<reference evidence="23 24" key="1">
    <citation type="journal article" date="2024" name="IMA Fungus">
        <title>IMA Genome - F19 : A genome assembly and annotation guide to empower mycologists, including annotated draft genome sequences of Ceratocystis pirilliformis, Diaporthe australafricana, Fusarium ophioides, Paecilomyces lecythidis, and Sporothrix stenoceras.</title>
        <authorList>
            <person name="Aylward J."/>
            <person name="Wilson A.M."/>
            <person name="Visagie C.M."/>
            <person name="Spraker J."/>
            <person name="Barnes I."/>
            <person name="Buitendag C."/>
            <person name="Ceriani C."/>
            <person name="Del Mar Angel L."/>
            <person name="du Plessis D."/>
            <person name="Fuchs T."/>
            <person name="Gasser K."/>
            <person name="Kramer D."/>
            <person name="Li W."/>
            <person name="Munsamy K."/>
            <person name="Piso A."/>
            <person name="Price J.L."/>
            <person name="Sonnekus B."/>
            <person name="Thomas C."/>
            <person name="van der Nest A."/>
            <person name="van Dijk A."/>
            <person name="van Heerden A."/>
            <person name="van Vuuren N."/>
            <person name="Yilmaz N."/>
            <person name="Duong T.A."/>
            <person name="van der Merwe N.A."/>
            <person name="Wingfield M.J."/>
            <person name="Wingfield B.D."/>
        </authorList>
    </citation>
    <scope>NUCLEOTIDE SEQUENCE [LARGE SCALE GENOMIC DNA]</scope>
    <source>
        <strain evidence="23 24">CMW 18167</strain>
    </source>
</reference>
<evidence type="ECO:0000256" key="19">
    <source>
        <dbReference type="ARBA" id="ARBA00049342"/>
    </source>
</evidence>
<dbReference type="InterPro" id="IPR017927">
    <property type="entry name" value="FAD-bd_FR_type"/>
</dbReference>
<keyword evidence="3" id="KW-0444">Lipid biosynthesis</keyword>
<dbReference type="PANTHER" id="PTHR19384">
    <property type="entry name" value="NITRIC OXIDE SYNTHASE-RELATED"/>
    <property type="match status" value="1"/>
</dbReference>
<evidence type="ECO:0000313" key="24">
    <source>
        <dbReference type="Proteomes" id="UP001583193"/>
    </source>
</evidence>
<gene>
    <name evidence="23" type="ORF">Plec18167_007661</name>
</gene>
<evidence type="ECO:0000256" key="20">
    <source>
        <dbReference type="SAM" id="MobiDB-lite"/>
    </source>
</evidence>
<dbReference type="Pfam" id="PF00175">
    <property type="entry name" value="NAD_binding_1"/>
    <property type="match status" value="1"/>
</dbReference>
<evidence type="ECO:0000256" key="6">
    <source>
        <dbReference type="ARBA" id="ARBA00022692"/>
    </source>
</evidence>
<keyword evidence="6" id="KW-0812">Transmembrane</keyword>
<keyword evidence="13" id="KW-0756">Sterol biosynthesis</keyword>
<dbReference type="PRINTS" id="PR00371">
    <property type="entry name" value="FPNCR"/>
</dbReference>
<protein>
    <recommendedName>
        <fullName evidence="18">NADPH--hemoprotein reductase</fullName>
        <ecNumber evidence="18">1.6.2.4</ecNumber>
    </recommendedName>
</protein>
<evidence type="ECO:0000256" key="9">
    <source>
        <dbReference type="ARBA" id="ARBA00022857"/>
    </source>
</evidence>
<keyword evidence="14" id="KW-0443">Lipid metabolism</keyword>
<keyword evidence="24" id="KW-1185">Reference proteome</keyword>
<dbReference type="InterPro" id="IPR039261">
    <property type="entry name" value="FNR_nucleotide-bd"/>
</dbReference>
<proteinExistence type="predicted"/>
<evidence type="ECO:0000256" key="18">
    <source>
        <dbReference type="ARBA" id="ARBA00023797"/>
    </source>
</evidence>
<comment type="cofactor">
    <cofactor evidence="2">
        <name>FAD</name>
        <dbReference type="ChEBI" id="CHEBI:57692"/>
    </cofactor>
</comment>
<dbReference type="Gene3D" id="3.40.50.80">
    <property type="entry name" value="Nucleotide-binding domain of ferredoxin-NADP reductase (FNR) module"/>
    <property type="match status" value="1"/>
</dbReference>
<dbReference type="InterPro" id="IPR029039">
    <property type="entry name" value="Flavoprotein-like_sf"/>
</dbReference>
<keyword evidence="4" id="KW-0285">Flavoprotein</keyword>
<keyword evidence="8" id="KW-0274">FAD</keyword>
<feature type="domain" description="Flavodoxin-like" evidence="21">
    <location>
        <begin position="117"/>
        <end position="262"/>
    </location>
</feature>
<dbReference type="InterPro" id="IPR017938">
    <property type="entry name" value="Riboflavin_synthase-like_b-brl"/>
</dbReference>